<evidence type="ECO:0000313" key="1">
    <source>
        <dbReference type="EMBL" id="ADY25511.1"/>
    </source>
</evidence>
<dbReference type="HOGENOM" id="CLU_3060810_0_0_0"/>
<dbReference type="PROSITE" id="PS51257">
    <property type="entry name" value="PROKAR_LIPOPROTEIN"/>
    <property type="match status" value="1"/>
</dbReference>
<proteinExistence type="predicted"/>
<gene>
    <name evidence="1" type="ordered locus">Deipr_0341</name>
</gene>
<reference evidence="1 2" key="2">
    <citation type="journal article" date="2012" name="Stand. Genomic Sci.">
        <title>Complete genome sequence of the orange-red pigmented, radioresistant Deinococcus proteolyticus type strain (MRP(T)).</title>
        <authorList>
            <person name="Copeland A."/>
            <person name="Zeytun A."/>
            <person name="Yassawong M."/>
            <person name="Nolan M."/>
            <person name="Lucas S."/>
            <person name="Hammon N."/>
            <person name="Deshpande S."/>
            <person name="Cheng J.F."/>
            <person name="Han C."/>
            <person name="Tapia R."/>
            <person name="Goodwin L.A."/>
            <person name="Pitluck S."/>
            <person name="Mavromatis K."/>
            <person name="Liolios K."/>
            <person name="Pagani I."/>
            <person name="Ivanova N."/>
            <person name="Mikhailova N."/>
            <person name="Pati A."/>
            <person name="Chen A."/>
            <person name="Palaniappan K."/>
            <person name="Land M."/>
            <person name="Hauser L."/>
            <person name="Jeffries C.D."/>
            <person name="Brambilla E.M."/>
            <person name="Rohde M."/>
            <person name="Sikorski J."/>
            <person name="Pukall R."/>
            <person name="Goker M."/>
            <person name="Detter J.C."/>
            <person name="Woyke T."/>
            <person name="Bristow J."/>
            <person name="Eisen J.A."/>
            <person name="Markowitz V."/>
            <person name="Hugenholtz P."/>
            <person name="Kyrpides N.C."/>
            <person name="Klenk H.P."/>
            <person name="Lapidus A."/>
        </authorList>
    </citation>
    <scope>NUCLEOTIDE SEQUENCE [LARGE SCALE GENOMIC DNA]</scope>
    <source>
        <strain evidence="2">ATCC 35074 / DSM 20540 / JCM 6276 / NBRC 101906 / NCIMB 13154 / VKM Ac-1939 / CCM 2703 / MRP</strain>
    </source>
</reference>
<dbReference type="STRING" id="693977.Deipr_0341"/>
<sequence length="53" mass="5442">MSDPDGRIYHVLTALLVAGVALACKLYGGPALAGAVQLQKLCGSTAKSYPKHS</sequence>
<accession>F0RJH0</accession>
<dbReference type="Proteomes" id="UP000007718">
    <property type="component" value="Chromosome"/>
</dbReference>
<reference evidence="2" key="1">
    <citation type="submission" date="2011-02" db="EMBL/GenBank/DDBJ databases">
        <title>The complete sequence of chromosome of Deinococcus proteolyticus DSM 20540.</title>
        <authorList>
            <consortium name="US DOE Joint Genome Institute (JGI-PGF)"/>
            <person name="Lucas S."/>
            <person name="Copeland A."/>
            <person name="Lapidus A."/>
            <person name="Bruce D."/>
            <person name="Goodwin L."/>
            <person name="Pitluck S."/>
            <person name="Kyrpides N."/>
            <person name="Mavromatis K."/>
            <person name="Pagani I."/>
            <person name="Ivanova N."/>
            <person name="Ovchinnikova G."/>
            <person name="Zeytun A."/>
            <person name="Detter J.C."/>
            <person name="Han C."/>
            <person name="Land M."/>
            <person name="Hauser L."/>
            <person name="Markowitz V."/>
            <person name="Cheng J.-F."/>
            <person name="Hugenholtz P."/>
            <person name="Woyke T."/>
            <person name="Wu D."/>
            <person name="Pukall R."/>
            <person name="Steenblock K."/>
            <person name="Brambilla E."/>
            <person name="Klenk H.-P."/>
            <person name="Eisen J.A."/>
        </authorList>
    </citation>
    <scope>NUCLEOTIDE SEQUENCE [LARGE SCALE GENOMIC DNA]</scope>
    <source>
        <strain evidence="2">ATCC 35074 / DSM 20540 / JCM 6276 / NBRC 101906 / NCIMB 13154 / VKM Ac-1939 / CCM 2703 / MRP</strain>
    </source>
</reference>
<keyword evidence="2" id="KW-1185">Reference proteome</keyword>
<dbReference type="KEGG" id="dpt:Deipr_0341"/>
<organism evidence="1 2">
    <name type="scientific">Deinococcus proteolyticus (strain ATCC 35074 / DSM 20540 / JCM 6276 / NBRC 101906 / NCIMB 13154 / VKM Ac-1939 / CCM 2703 / MRP)</name>
    <dbReference type="NCBI Taxonomy" id="693977"/>
    <lineage>
        <taxon>Bacteria</taxon>
        <taxon>Thermotogati</taxon>
        <taxon>Deinococcota</taxon>
        <taxon>Deinococci</taxon>
        <taxon>Deinococcales</taxon>
        <taxon>Deinococcaceae</taxon>
        <taxon>Deinococcus</taxon>
    </lineage>
</organism>
<evidence type="ECO:0000313" key="2">
    <source>
        <dbReference type="Proteomes" id="UP000007718"/>
    </source>
</evidence>
<name>F0RJH0_DEIPM</name>
<dbReference type="AlphaFoldDB" id="F0RJH0"/>
<dbReference type="EMBL" id="CP002536">
    <property type="protein sequence ID" value="ADY25511.1"/>
    <property type="molecule type" value="Genomic_DNA"/>
</dbReference>
<protein>
    <submittedName>
        <fullName evidence="1">Uncharacterized protein</fullName>
    </submittedName>
</protein>